<organism evidence="8 9">
    <name type="scientific">Gonium pectorale</name>
    <name type="common">Green alga</name>
    <dbReference type="NCBI Taxonomy" id="33097"/>
    <lineage>
        <taxon>Eukaryota</taxon>
        <taxon>Viridiplantae</taxon>
        <taxon>Chlorophyta</taxon>
        <taxon>core chlorophytes</taxon>
        <taxon>Chlorophyceae</taxon>
        <taxon>CS clade</taxon>
        <taxon>Chlamydomonadales</taxon>
        <taxon>Volvocaceae</taxon>
        <taxon>Gonium</taxon>
    </lineage>
</organism>
<keyword evidence="6" id="KW-0413">Isomerase</keyword>
<dbReference type="InterPro" id="IPR015797">
    <property type="entry name" value="NUDIX_hydrolase-like_dom_sf"/>
</dbReference>
<evidence type="ECO:0000256" key="6">
    <source>
        <dbReference type="ARBA" id="ARBA00023235"/>
    </source>
</evidence>
<accession>A0A150H2A2</accession>
<dbReference type="GO" id="GO:0004452">
    <property type="term" value="F:isopentenyl-diphosphate delta-isomerase activity"/>
    <property type="evidence" value="ECO:0007669"/>
    <property type="project" value="UniProtKB-EC"/>
</dbReference>
<name>A0A150H2A2_GONPE</name>
<dbReference type="PROSITE" id="PS51462">
    <property type="entry name" value="NUDIX"/>
    <property type="match status" value="1"/>
</dbReference>
<comment type="similarity">
    <text evidence="3">Belongs to the IPP isomerase type 1 family.</text>
</comment>
<proteinExistence type="inferred from homology"/>
<dbReference type="PANTHER" id="PTHR10885">
    <property type="entry name" value="ISOPENTENYL-DIPHOSPHATE DELTA-ISOMERASE"/>
    <property type="match status" value="1"/>
</dbReference>
<dbReference type="PANTHER" id="PTHR10885:SF0">
    <property type="entry name" value="ISOPENTENYL-DIPHOSPHATE DELTA-ISOMERASE"/>
    <property type="match status" value="1"/>
</dbReference>
<evidence type="ECO:0000313" key="8">
    <source>
        <dbReference type="EMBL" id="KXZ56143.1"/>
    </source>
</evidence>
<keyword evidence="9" id="KW-1185">Reference proteome</keyword>
<dbReference type="GO" id="GO:0009240">
    <property type="term" value="P:isopentenyl diphosphate biosynthetic process"/>
    <property type="evidence" value="ECO:0007669"/>
    <property type="project" value="TreeGrafter"/>
</dbReference>
<dbReference type="OrthoDB" id="510307at2759"/>
<dbReference type="PIRSF" id="PIRSF018427">
    <property type="entry name" value="Isopntndiph_ism"/>
    <property type="match status" value="1"/>
</dbReference>
<dbReference type="UniPathway" id="UPA00059">
    <property type="reaction ID" value="UER00104"/>
</dbReference>
<evidence type="ECO:0000256" key="5">
    <source>
        <dbReference type="ARBA" id="ARBA00023229"/>
    </source>
</evidence>
<dbReference type="STRING" id="33097.A0A150H2A2"/>
<evidence type="ECO:0000256" key="3">
    <source>
        <dbReference type="ARBA" id="ARBA00007579"/>
    </source>
</evidence>
<evidence type="ECO:0000313" key="9">
    <source>
        <dbReference type="Proteomes" id="UP000075714"/>
    </source>
</evidence>
<comment type="function">
    <text evidence="1">Catalyzes the 1,3-allylic rearrangement of the homoallylic substrate isopentenyl (IPP) to its highly electrophilic allylic isomer, dimethylallyl diphosphate (DMAPP).</text>
</comment>
<evidence type="ECO:0000256" key="2">
    <source>
        <dbReference type="ARBA" id="ARBA00004826"/>
    </source>
</evidence>
<dbReference type="CDD" id="cd02885">
    <property type="entry name" value="NUDIX_IPP_Isomerase"/>
    <property type="match status" value="1"/>
</dbReference>
<feature type="domain" description="Nudix hydrolase" evidence="7">
    <location>
        <begin position="56"/>
        <end position="220"/>
    </location>
</feature>
<gene>
    <name evidence="8" type="ORF">GPECTOR_1g121</name>
</gene>
<dbReference type="SUPFAM" id="SSF55811">
    <property type="entry name" value="Nudix"/>
    <property type="match status" value="1"/>
</dbReference>
<dbReference type="InterPro" id="IPR000086">
    <property type="entry name" value="NUDIX_hydrolase_dom"/>
</dbReference>
<evidence type="ECO:0000259" key="7">
    <source>
        <dbReference type="PROSITE" id="PS51462"/>
    </source>
</evidence>
<comment type="caution">
    <text evidence="8">The sequence shown here is derived from an EMBL/GenBank/DDBJ whole genome shotgun (WGS) entry which is preliminary data.</text>
</comment>
<keyword evidence="5" id="KW-0414">Isoprene biosynthesis</keyword>
<protein>
    <recommendedName>
        <fullName evidence="4">isopentenyl-diphosphate Delta-isomerase</fullName>
        <ecNumber evidence="4">5.3.3.2</ecNumber>
    </recommendedName>
</protein>
<dbReference type="GO" id="GO:0050992">
    <property type="term" value="P:dimethylallyl diphosphate biosynthetic process"/>
    <property type="evidence" value="ECO:0007669"/>
    <property type="project" value="UniProtKB-UniPathway"/>
</dbReference>
<dbReference type="EMBL" id="LSYV01000002">
    <property type="protein sequence ID" value="KXZ56143.1"/>
    <property type="molecule type" value="Genomic_DNA"/>
</dbReference>
<dbReference type="Proteomes" id="UP000075714">
    <property type="component" value="Unassembled WGS sequence"/>
</dbReference>
<sequence>MSSTWAGAGMSQEELMAADECLVVDEADRILRTAPKSDAHRFTYGGPDGASPTPAPLHRAFSVFLFSAEGKLLLQKRAASKVTFPGVWTNTCCSHPLAGQVPDEVDSPEAVADGSVPGIKAAAVRKLGHELGIPPDQVPTSAFTFLTRLHYCAPDSDTHGPTSPWGEHEIDYVLFVRPSAPVTLQPNPDEVDELRYVDPAELAAMMDPGSGLKWSPWFRILAERFLPAWWQDLDATIKTSKHHDRGTIHRVL</sequence>
<dbReference type="AlphaFoldDB" id="A0A150H2A2"/>
<dbReference type="InterPro" id="IPR011876">
    <property type="entry name" value="IsopentenylPP_isomerase_typ1"/>
</dbReference>
<comment type="pathway">
    <text evidence="2">Isoprenoid biosynthesis; dimethylallyl diphosphate biosynthesis; dimethylallyl diphosphate from isopentenyl diphosphate: step 1/1.</text>
</comment>
<dbReference type="Pfam" id="PF00293">
    <property type="entry name" value="NUDIX"/>
    <property type="match status" value="1"/>
</dbReference>
<reference evidence="9" key="1">
    <citation type="journal article" date="2016" name="Nat. Commun.">
        <title>The Gonium pectorale genome demonstrates co-option of cell cycle regulation during the evolution of multicellularity.</title>
        <authorList>
            <person name="Hanschen E.R."/>
            <person name="Marriage T.N."/>
            <person name="Ferris P.J."/>
            <person name="Hamaji T."/>
            <person name="Toyoda A."/>
            <person name="Fujiyama A."/>
            <person name="Neme R."/>
            <person name="Noguchi H."/>
            <person name="Minakuchi Y."/>
            <person name="Suzuki M."/>
            <person name="Kawai-Toyooka H."/>
            <person name="Smith D.R."/>
            <person name="Sparks H."/>
            <person name="Anderson J."/>
            <person name="Bakaric R."/>
            <person name="Luria V."/>
            <person name="Karger A."/>
            <person name="Kirschner M.W."/>
            <person name="Durand P.M."/>
            <person name="Michod R.E."/>
            <person name="Nozaki H."/>
            <person name="Olson B.J."/>
        </authorList>
    </citation>
    <scope>NUCLEOTIDE SEQUENCE [LARGE SCALE GENOMIC DNA]</scope>
    <source>
        <strain evidence="9">NIES-2863</strain>
    </source>
</reference>
<dbReference type="EC" id="5.3.3.2" evidence="4"/>
<evidence type="ECO:0000256" key="1">
    <source>
        <dbReference type="ARBA" id="ARBA00003951"/>
    </source>
</evidence>
<dbReference type="Gene3D" id="3.90.79.10">
    <property type="entry name" value="Nucleoside Triphosphate Pyrophosphohydrolase"/>
    <property type="match status" value="1"/>
</dbReference>
<dbReference type="GO" id="GO:0005737">
    <property type="term" value="C:cytoplasm"/>
    <property type="evidence" value="ECO:0007669"/>
    <property type="project" value="TreeGrafter"/>
</dbReference>
<dbReference type="NCBIfam" id="TIGR02150">
    <property type="entry name" value="IPP_isom_1"/>
    <property type="match status" value="1"/>
</dbReference>
<evidence type="ECO:0000256" key="4">
    <source>
        <dbReference type="ARBA" id="ARBA00012057"/>
    </source>
</evidence>